<keyword evidence="6" id="KW-0378">Hydrolase</keyword>
<keyword evidence="2" id="KW-0479">Metal-binding</keyword>
<evidence type="ECO:0000259" key="5">
    <source>
        <dbReference type="SMART" id="SM00478"/>
    </source>
</evidence>
<dbReference type="PANTHER" id="PTHR10359:SF19">
    <property type="entry name" value="DNA REPAIR GLYCOSYLASE MJ1434-RELATED"/>
    <property type="match status" value="1"/>
</dbReference>
<comment type="caution">
    <text evidence="6">The sequence shown here is derived from an EMBL/GenBank/DDBJ whole genome shotgun (WGS) entry which is preliminary data.</text>
</comment>
<name>A0A1E5L5G0_9FIRM</name>
<keyword evidence="1" id="KW-0004">4Fe-4S</keyword>
<dbReference type="PIRSF" id="PIRSF001435">
    <property type="entry name" value="Nth"/>
    <property type="match status" value="1"/>
</dbReference>
<organism evidence="6 7">
    <name type="scientific">Desulfuribacillus stibiiarsenatis</name>
    <dbReference type="NCBI Taxonomy" id="1390249"/>
    <lineage>
        <taxon>Bacteria</taxon>
        <taxon>Bacillati</taxon>
        <taxon>Bacillota</taxon>
        <taxon>Desulfuribacillia</taxon>
        <taxon>Desulfuribacillales</taxon>
        <taxon>Desulfuribacillaceae</taxon>
        <taxon>Desulfuribacillus</taxon>
    </lineage>
</organism>
<evidence type="ECO:0000256" key="1">
    <source>
        <dbReference type="ARBA" id="ARBA00022485"/>
    </source>
</evidence>
<keyword evidence="3" id="KW-0408">Iron</keyword>
<dbReference type="AlphaFoldDB" id="A0A1E5L5G0"/>
<dbReference type="Proteomes" id="UP000095255">
    <property type="component" value="Unassembled WGS sequence"/>
</dbReference>
<dbReference type="SMART" id="SM00478">
    <property type="entry name" value="ENDO3c"/>
    <property type="match status" value="1"/>
</dbReference>
<sequence>MVPNQSTELSLIPSTYDRLLYHYGHLNWWPADSPFEVMVGAILTQNTSWQNVEKAIHNLRPYLKPEIIIAMEDSQLAELIRPSGFFTVKTRRLKNFLAWFLTHKFSIDVLQKMDIADLRHQLLSINGIGKETADSIILYAVNKPIFVIDAYSRRIFDRLGMDVPKDYDAFRELFENQLEVNHNIYNEYHALIVEHAKQFCRKKPLCSSCFFNDCQYRNTVNL</sequence>
<evidence type="ECO:0000313" key="6">
    <source>
        <dbReference type="EMBL" id="OEH85298.1"/>
    </source>
</evidence>
<evidence type="ECO:0000256" key="2">
    <source>
        <dbReference type="ARBA" id="ARBA00022723"/>
    </source>
</evidence>
<dbReference type="OrthoDB" id="9802365at2"/>
<gene>
    <name evidence="6" type="ORF">BHU72_04175</name>
</gene>
<dbReference type="EMBL" id="MJAT01000022">
    <property type="protein sequence ID" value="OEH85298.1"/>
    <property type="molecule type" value="Genomic_DNA"/>
</dbReference>
<keyword evidence="6" id="KW-0255">Endonuclease</keyword>
<keyword evidence="6" id="KW-0540">Nuclease</keyword>
<evidence type="ECO:0000313" key="7">
    <source>
        <dbReference type="Proteomes" id="UP000095255"/>
    </source>
</evidence>
<dbReference type="STRING" id="1390249.BHU72_04175"/>
<dbReference type="InterPro" id="IPR023170">
    <property type="entry name" value="HhH_base_excis_C"/>
</dbReference>
<dbReference type="Gene3D" id="1.10.1670.10">
    <property type="entry name" value="Helix-hairpin-Helix base-excision DNA repair enzymes (C-terminal)"/>
    <property type="match status" value="1"/>
</dbReference>
<dbReference type="GO" id="GO:0006284">
    <property type="term" value="P:base-excision repair"/>
    <property type="evidence" value="ECO:0007669"/>
    <property type="project" value="InterPro"/>
</dbReference>
<evidence type="ECO:0000256" key="3">
    <source>
        <dbReference type="ARBA" id="ARBA00023004"/>
    </source>
</evidence>
<dbReference type="Gene3D" id="1.10.340.30">
    <property type="entry name" value="Hypothetical protein, domain 2"/>
    <property type="match status" value="1"/>
</dbReference>
<dbReference type="InterPro" id="IPR003265">
    <property type="entry name" value="HhH-GPD_domain"/>
</dbReference>
<reference evidence="6 7" key="1">
    <citation type="submission" date="2016-09" db="EMBL/GenBank/DDBJ databases">
        <title>Desulfuribacillus arsenicus sp. nov., an obligately anaerobic, dissimilatory arsenic- and antimonate-reducing bacterium isolated from anoxic sediments.</title>
        <authorList>
            <person name="Abin C.A."/>
            <person name="Hollibaugh J.T."/>
        </authorList>
    </citation>
    <scope>NUCLEOTIDE SEQUENCE [LARGE SCALE GENOMIC DNA]</scope>
    <source>
        <strain evidence="6 7">MLFW-2</strain>
    </source>
</reference>
<keyword evidence="4" id="KW-0411">Iron-sulfur</keyword>
<feature type="domain" description="HhH-GPD" evidence="5">
    <location>
        <begin position="43"/>
        <end position="198"/>
    </location>
</feature>
<keyword evidence="7" id="KW-1185">Reference proteome</keyword>
<dbReference type="InterPro" id="IPR011257">
    <property type="entry name" value="DNA_glycosylase"/>
</dbReference>
<evidence type="ECO:0000256" key="4">
    <source>
        <dbReference type="ARBA" id="ARBA00023014"/>
    </source>
</evidence>
<dbReference type="PANTHER" id="PTHR10359">
    <property type="entry name" value="A/G-SPECIFIC ADENINE GLYCOSYLASE/ENDONUCLEASE III"/>
    <property type="match status" value="1"/>
</dbReference>
<dbReference type="Pfam" id="PF00730">
    <property type="entry name" value="HhH-GPD"/>
    <property type="match status" value="1"/>
</dbReference>
<dbReference type="SUPFAM" id="SSF48150">
    <property type="entry name" value="DNA-glycosylase"/>
    <property type="match status" value="1"/>
</dbReference>
<dbReference type="GO" id="GO:0004519">
    <property type="term" value="F:endonuclease activity"/>
    <property type="evidence" value="ECO:0007669"/>
    <property type="project" value="UniProtKB-KW"/>
</dbReference>
<dbReference type="GO" id="GO:0051539">
    <property type="term" value="F:4 iron, 4 sulfur cluster binding"/>
    <property type="evidence" value="ECO:0007669"/>
    <property type="project" value="UniProtKB-KW"/>
</dbReference>
<dbReference type="GO" id="GO:0046872">
    <property type="term" value="F:metal ion binding"/>
    <property type="evidence" value="ECO:0007669"/>
    <property type="project" value="UniProtKB-KW"/>
</dbReference>
<dbReference type="CDD" id="cd00056">
    <property type="entry name" value="ENDO3c"/>
    <property type="match status" value="1"/>
</dbReference>
<protein>
    <submittedName>
        <fullName evidence="6">Endonuclease</fullName>
    </submittedName>
</protein>
<proteinExistence type="predicted"/>
<accession>A0A1E5L5G0</accession>
<dbReference type="RefSeq" id="WP_069702124.1">
    <property type="nucleotide sequence ID" value="NZ_MJAT01000022.1"/>
</dbReference>